<feature type="compositionally biased region" description="Basic residues" evidence="1">
    <location>
        <begin position="352"/>
        <end position="378"/>
    </location>
</feature>
<dbReference type="RefSeq" id="WP_075006666.1">
    <property type="nucleotide sequence ID" value="NZ_FOAP01000005.1"/>
</dbReference>
<dbReference type="Proteomes" id="UP000182719">
    <property type="component" value="Unassembled WGS sequence"/>
</dbReference>
<evidence type="ECO:0000256" key="1">
    <source>
        <dbReference type="SAM" id="MobiDB-lite"/>
    </source>
</evidence>
<evidence type="ECO:0000259" key="2">
    <source>
        <dbReference type="PROSITE" id="PS50003"/>
    </source>
</evidence>
<evidence type="ECO:0000313" key="3">
    <source>
        <dbReference type="EMBL" id="SEL37594.1"/>
    </source>
</evidence>
<proteinExistence type="predicted"/>
<feature type="compositionally biased region" description="Low complexity" evidence="1">
    <location>
        <begin position="379"/>
        <end position="396"/>
    </location>
</feature>
<accession>A0A1H7PQB1</accession>
<feature type="compositionally biased region" description="Basic residues" evidence="1">
    <location>
        <begin position="225"/>
        <end position="236"/>
    </location>
</feature>
<protein>
    <recommendedName>
        <fullName evidence="2">PH domain-containing protein</fullName>
    </recommendedName>
</protein>
<feature type="compositionally biased region" description="Low complexity" evidence="1">
    <location>
        <begin position="316"/>
        <end position="326"/>
    </location>
</feature>
<dbReference type="AlphaFoldDB" id="A0A1H7PQB1"/>
<evidence type="ECO:0000313" key="4">
    <source>
        <dbReference type="Proteomes" id="UP000182719"/>
    </source>
</evidence>
<sequence length="426" mass="45110">MHEWLEALQKSAKTTAPGAAAEELRRSETEFGIPLPGELGDLYSVLNGGTFEGEVVLFPLTAEGERPSVQEKTRKMLVGLPVAGVWRFGLKGPHRHLFAARKSAMIEQGDGGGPLPEWVQTLGDDDWLFGTWDEEQKDMRLYRALSQMLPVLVPPVEHEDFGDRTFARAIAAVEGALSELTSEEAEGEEDAAAEEDVQDLRYEYEEGQAPELQQPAVMAAERRVKSIKRPPTRKAVVKSEPPAKQTGEGLETPAVIAAERRVKHLTEQAASEAEEEAPRKKAAARTAARKSTEQAPAAGKAPAAAQKSVAKKAPAKKVAQQSAAKKAPAKKVAQKSVAKKAPAKKAAPGKGAAKKAPAKKALAKKAAAKKAPAKKAAAKKAPAQKSASKKSAVQKASAKKGAAKKAPAKKASAKKAPAKKAGARRG</sequence>
<reference evidence="4" key="1">
    <citation type="submission" date="2016-10" db="EMBL/GenBank/DDBJ databases">
        <authorList>
            <person name="Varghese N."/>
            <person name="Submissions S."/>
        </authorList>
    </citation>
    <scope>NUCLEOTIDE SEQUENCE [LARGE SCALE GENOMIC DNA]</scope>
    <source>
        <strain evidence="4">DSM 17044</strain>
    </source>
</reference>
<organism evidence="3 4">
    <name type="scientific">Stigmatella aurantiaca</name>
    <dbReference type="NCBI Taxonomy" id="41"/>
    <lineage>
        <taxon>Bacteria</taxon>
        <taxon>Pseudomonadati</taxon>
        <taxon>Myxococcota</taxon>
        <taxon>Myxococcia</taxon>
        <taxon>Myxococcales</taxon>
        <taxon>Cystobacterineae</taxon>
        <taxon>Archangiaceae</taxon>
        <taxon>Stigmatella</taxon>
    </lineage>
</organism>
<feature type="compositionally biased region" description="Low complexity" evidence="1">
    <location>
        <begin position="293"/>
        <end position="308"/>
    </location>
</feature>
<feature type="region of interest" description="Disordered" evidence="1">
    <location>
        <begin position="222"/>
        <end position="426"/>
    </location>
</feature>
<dbReference type="OrthoDB" id="5519596at2"/>
<dbReference type="PROSITE" id="PS50003">
    <property type="entry name" value="PH_DOMAIN"/>
    <property type="match status" value="1"/>
</dbReference>
<gene>
    <name evidence="3" type="ORF">SAMN05444354_105363</name>
</gene>
<keyword evidence="4" id="KW-1185">Reference proteome</keyword>
<dbReference type="EMBL" id="FOAP01000005">
    <property type="protein sequence ID" value="SEL37594.1"/>
    <property type="molecule type" value="Genomic_DNA"/>
</dbReference>
<name>A0A1H7PQB1_STIAU</name>
<feature type="compositionally biased region" description="Basic residues" evidence="1">
    <location>
        <begin position="397"/>
        <end position="426"/>
    </location>
</feature>
<feature type="domain" description="PH" evidence="2">
    <location>
        <begin position="1"/>
        <end position="13"/>
    </location>
</feature>
<feature type="compositionally biased region" description="Basic residues" evidence="1">
    <location>
        <begin position="327"/>
        <end position="343"/>
    </location>
</feature>
<dbReference type="InterPro" id="IPR001849">
    <property type="entry name" value="PH_domain"/>
</dbReference>